<feature type="domain" description="Helicase C-terminal" evidence="2">
    <location>
        <begin position="252"/>
        <end position="328"/>
    </location>
</feature>
<evidence type="ECO:0000259" key="1">
    <source>
        <dbReference type="SMART" id="SM00487"/>
    </source>
</evidence>
<reference evidence="4" key="1">
    <citation type="journal article" date="2019" name="Int. J. Syst. Evol. Microbiol.">
        <title>The Global Catalogue of Microorganisms (GCM) 10K type strain sequencing project: providing services to taxonomists for standard genome sequencing and annotation.</title>
        <authorList>
            <consortium name="The Broad Institute Genomics Platform"/>
            <consortium name="The Broad Institute Genome Sequencing Center for Infectious Disease"/>
            <person name="Wu L."/>
            <person name="Ma J."/>
        </authorList>
    </citation>
    <scope>NUCLEOTIDE SEQUENCE [LARGE SCALE GENOMIC DNA]</scope>
    <source>
        <strain evidence="4">JCM 17759</strain>
    </source>
</reference>
<dbReference type="InterPro" id="IPR006935">
    <property type="entry name" value="Helicase/UvrB_N"/>
</dbReference>
<dbReference type="Gene3D" id="3.40.50.300">
    <property type="entry name" value="P-loop containing nucleotide triphosphate hydrolases"/>
    <property type="match status" value="2"/>
</dbReference>
<keyword evidence="3" id="KW-0378">Hydrolase</keyword>
<dbReference type="RefSeq" id="WP_339938345.1">
    <property type="nucleotide sequence ID" value="NZ_BAABGA010000048.1"/>
</dbReference>
<dbReference type="PANTHER" id="PTHR47396">
    <property type="entry name" value="TYPE I RESTRICTION ENZYME ECOKI R PROTEIN"/>
    <property type="match status" value="1"/>
</dbReference>
<proteinExistence type="predicted"/>
<dbReference type="Proteomes" id="UP001500840">
    <property type="component" value="Unassembled WGS sequence"/>
</dbReference>
<evidence type="ECO:0000313" key="3">
    <source>
        <dbReference type="EMBL" id="GAA4459156.1"/>
    </source>
</evidence>
<dbReference type="EMBL" id="BAABGA010000048">
    <property type="protein sequence ID" value="GAA4459156.1"/>
    <property type="molecule type" value="Genomic_DNA"/>
</dbReference>
<sequence>MTGSLLQRNTVSGSHLQSSFDAGRLQGFSVGAGGALDALLAGCAVQSRPYQRRIIESAVRMMGGTFTKRDGQLAPKASSVLIESPTGSGKTVMGLAIAALIQRATGARVGWVAMRRNLLAQAEAENQLRRFGVRMQTISMFEKSPPKVDLLVVDEAQHDAATSMANLHSQIQPAWTLGLSATPYRSDRIKLCFDQVIRDAGIASLIADGYLSSYHHYTIPEYTPSQVAKFLIGDPDRWGRSLVFFHRRTECELLYMLLRQAGVTCAVVTATSNREKQIESFVSGETQVLINMAILTEGFDCPELKTVFCRPSGKGCTIQMAGRVLRSSHRVPVKQVVQCNRTPHPMLRTAPAAEQYLWTDEGWRSIRPNRMLNQMTAIARNRVAAAEVSLPKLVAMHRGKAAKAWFSRAQ</sequence>
<gene>
    <name evidence="3" type="ORF">GCM10023156_38270</name>
</gene>
<dbReference type="SMART" id="SM00490">
    <property type="entry name" value="HELICc"/>
    <property type="match status" value="1"/>
</dbReference>
<dbReference type="PANTHER" id="PTHR47396:SF1">
    <property type="entry name" value="ATP-DEPENDENT HELICASE IRC3-RELATED"/>
    <property type="match status" value="1"/>
</dbReference>
<keyword evidence="3" id="KW-0347">Helicase</keyword>
<dbReference type="Pfam" id="PF04851">
    <property type="entry name" value="ResIII"/>
    <property type="match status" value="1"/>
</dbReference>
<comment type="caution">
    <text evidence="3">The sequence shown here is derived from an EMBL/GenBank/DDBJ whole genome shotgun (WGS) entry which is preliminary data.</text>
</comment>
<dbReference type="InterPro" id="IPR001650">
    <property type="entry name" value="Helicase_C-like"/>
</dbReference>
<dbReference type="Pfam" id="PF00271">
    <property type="entry name" value="Helicase_C"/>
    <property type="match status" value="1"/>
</dbReference>
<dbReference type="SMART" id="SM00487">
    <property type="entry name" value="DEXDc"/>
    <property type="match status" value="1"/>
</dbReference>
<dbReference type="SUPFAM" id="SSF52540">
    <property type="entry name" value="P-loop containing nucleoside triphosphate hydrolases"/>
    <property type="match status" value="1"/>
</dbReference>
<protein>
    <submittedName>
        <fullName evidence="3">DEAD/DEAH box helicase family protein</fullName>
    </submittedName>
</protein>
<dbReference type="InterPro" id="IPR050742">
    <property type="entry name" value="Helicase_Restrict-Modif_Enz"/>
</dbReference>
<accession>A0ABP8N4B1</accession>
<dbReference type="GO" id="GO:0004386">
    <property type="term" value="F:helicase activity"/>
    <property type="evidence" value="ECO:0007669"/>
    <property type="project" value="UniProtKB-KW"/>
</dbReference>
<keyword evidence="4" id="KW-1185">Reference proteome</keyword>
<evidence type="ECO:0000259" key="2">
    <source>
        <dbReference type="SMART" id="SM00490"/>
    </source>
</evidence>
<feature type="domain" description="Helicase ATP-binding" evidence="1">
    <location>
        <begin position="43"/>
        <end position="217"/>
    </location>
</feature>
<organism evidence="3 4">
    <name type="scientific">Novipirellula rosea</name>
    <dbReference type="NCBI Taxonomy" id="1031540"/>
    <lineage>
        <taxon>Bacteria</taxon>
        <taxon>Pseudomonadati</taxon>
        <taxon>Planctomycetota</taxon>
        <taxon>Planctomycetia</taxon>
        <taxon>Pirellulales</taxon>
        <taxon>Pirellulaceae</taxon>
        <taxon>Novipirellula</taxon>
    </lineage>
</organism>
<keyword evidence="3" id="KW-0547">Nucleotide-binding</keyword>
<dbReference type="InterPro" id="IPR027417">
    <property type="entry name" value="P-loop_NTPase"/>
</dbReference>
<name>A0ABP8N4B1_9BACT</name>
<evidence type="ECO:0000313" key="4">
    <source>
        <dbReference type="Proteomes" id="UP001500840"/>
    </source>
</evidence>
<dbReference type="InterPro" id="IPR014001">
    <property type="entry name" value="Helicase_ATP-bd"/>
</dbReference>
<keyword evidence="3" id="KW-0067">ATP-binding</keyword>